<gene>
    <name evidence="5" type="ORF">FHS12_004283</name>
</gene>
<dbReference type="InterPro" id="IPR005693">
    <property type="entry name" value="Mce"/>
</dbReference>
<evidence type="ECO:0000256" key="1">
    <source>
        <dbReference type="SAM" id="MobiDB-lite"/>
    </source>
</evidence>
<dbReference type="Proteomes" id="UP000577707">
    <property type="component" value="Unassembled WGS sequence"/>
</dbReference>
<dbReference type="Pfam" id="PF02470">
    <property type="entry name" value="MlaD"/>
    <property type="match status" value="1"/>
</dbReference>
<protein>
    <submittedName>
        <fullName evidence="5">Phospholipid/cholesterol/gamma-HCH transport system substrate-binding protein</fullName>
    </submittedName>
</protein>
<evidence type="ECO:0000313" key="5">
    <source>
        <dbReference type="EMBL" id="MBB3091313.1"/>
    </source>
</evidence>
<dbReference type="InterPro" id="IPR024516">
    <property type="entry name" value="Mce_C"/>
</dbReference>
<feature type="compositionally biased region" description="Low complexity" evidence="1">
    <location>
        <begin position="423"/>
        <end position="447"/>
    </location>
</feature>
<dbReference type="PROSITE" id="PS51257">
    <property type="entry name" value="PROKAR_LIPOPROTEIN"/>
    <property type="match status" value="1"/>
</dbReference>
<feature type="chain" id="PRO_5031021010" evidence="2">
    <location>
        <begin position="26"/>
        <end position="454"/>
    </location>
</feature>
<feature type="region of interest" description="Disordered" evidence="1">
    <location>
        <begin position="381"/>
        <end position="454"/>
    </location>
</feature>
<dbReference type="GO" id="GO:0005576">
    <property type="term" value="C:extracellular region"/>
    <property type="evidence" value="ECO:0007669"/>
    <property type="project" value="TreeGrafter"/>
</dbReference>
<dbReference type="InterPro" id="IPR003399">
    <property type="entry name" value="Mce/MlaD"/>
</dbReference>
<evidence type="ECO:0000259" key="4">
    <source>
        <dbReference type="Pfam" id="PF11887"/>
    </source>
</evidence>
<dbReference type="EMBL" id="JACHXG010000010">
    <property type="protein sequence ID" value="MBB3091313.1"/>
    <property type="molecule type" value="Genomic_DNA"/>
</dbReference>
<reference evidence="5 6" key="1">
    <citation type="submission" date="2020-08" db="EMBL/GenBank/DDBJ databases">
        <title>Genomic Encyclopedia of Type Strains, Phase III (KMG-III): the genomes of soil and plant-associated and newly described type strains.</title>
        <authorList>
            <person name="Whitman W."/>
        </authorList>
    </citation>
    <scope>NUCLEOTIDE SEQUENCE [LARGE SCALE GENOMIC DNA]</scope>
    <source>
        <strain evidence="5 6">CECT 3302</strain>
    </source>
</reference>
<feature type="signal peptide" evidence="2">
    <location>
        <begin position="1"/>
        <end position="25"/>
    </location>
</feature>
<dbReference type="InterPro" id="IPR052336">
    <property type="entry name" value="MlaD_Phospholipid_Transporter"/>
</dbReference>
<feature type="domain" description="Mce/MlaD" evidence="3">
    <location>
        <begin position="40"/>
        <end position="114"/>
    </location>
</feature>
<feature type="domain" description="Mammalian cell entry C-terminal" evidence="4">
    <location>
        <begin position="123"/>
        <end position="290"/>
    </location>
</feature>
<keyword evidence="6" id="KW-1185">Reference proteome</keyword>
<proteinExistence type="predicted"/>
<evidence type="ECO:0000256" key="2">
    <source>
        <dbReference type="SAM" id="SignalP"/>
    </source>
</evidence>
<dbReference type="PANTHER" id="PTHR33371">
    <property type="entry name" value="INTERMEMBRANE PHOSPHOLIPID TRANSPORT SYSTEM BINDING PROTEIN MLAD-RELATED"/>
    <property type="match status" value="1"/>
</dbReference>
<accession>A0A7W5FAH7</accession>
<dbReference type="NCBIfam" id="TIGR00996">
    <property type="entry name" value="Mtu_fam_mce"/>
    <property type="match status" value="1"/>
</dbReference>
<sequence>MRSRIRSLVAMVGILAVASGCGVQAYDLPLPGNEVGEGEGYVVTAEFNDVVDIVPRTKVMANDVPVGQVDKVERDGWHAKVTMTVRKNIDLPADALANVRQTSLLGEKYIALVAPEGSTVASAGKLGDGATIGLDRTNRNPEVEEVLGALSFLLAGGGVGQLKTISDELNTMMDGRTDDMRSLLGNLETTVASLNQQKGSIIKAMEQVDRLTRTLNKESESIEAAIDSFGPALEVLRQQHADLLKMMKALDRLGVVATRVINQSGANLTTALDELAPTLRELADAGDSLPRGLMMAASFPFPENAAGLAMGDYSNALFHMDLDLGKLVGSLTNGESSGILPQVFQICLSYSKGCKAIQPLAKSLCDLTNLQLVCSVVGKEDTKAKPGEKTPKLPDISDLLPKSSTSTKTPGLNGLIPEITDGLSAPSATETPTAEPTTGGLAGLLEGLLGGGTK</sequence>
<name>A0A7W5FAH7_9ACTN</name>
<keyword evidence="2" id="KW-0732">Signal</keyword>
<organism evidence="5 6">
    <name type="scientific">Nocardioides albus</name>
    <dbReference type="NCBI Taxonomy" id="1841"/>
    <lineage>
        <taxon>Bacteria</taxon>
        <taxon>Bacillati</taxon>
        <taxon>Actinomycetota</taxon>
        <taxon>Actinomycetes</taxon>
        <taxon>Propionibacteriales</taxon>
        <taxon>Nocardioidaceae</taxon>
        <taxon>Nocardioides</taxon>
    </lineage>
</organism>
<comment type="caution">
    <text evidence="5">The sequence shown here is derived from an EMBL/GenBank/DDBJ whole genome shotgun (WGS) entry which is preliminary data.</text>
</comment>
<dbReference type="RefSeq" id="WP_183549197.1">
    <property type="nucleotide sequence ID" value="NZ_BMQT01000011.1"/>
</dbReference>
<dbReference type="PANTHER" id="PTHR33371:SF15">
    <property type="entry name" value="LIPOPROTEIN LPRN"/>
    <property type="match status" value="1"/>
</dbReference>
<dbReference type="AlphaFoldDB" id="A0A7W5FAH7"/>
<evidence type="ECO:0000313" key="6">
    <source>
        <dbReference type="Proteomes" id="UP000577707"/>
    </source>
</evidence>
<dbReference type="Pfam" id="PF11887">
    <property type="entry name" value="Mce4_CUP1"/>
    <property type="match status" value="1"/>
</dbReference>
<evidence type="ECO:0000259" key="3">
    <source>
        <dbReference type="Pfam" id="PF02470"/>
    </source>
</evidence>
<feature type="compositionally biased region" description="Basic and acidic residues" evidence="1">
    <location>
        <begin position="381"/>
        <end position="392"/>
    </location>
</feature>